<dbReference type="AlphaFoldDB" id="A0A4Y4CZ92"/>
<accession>A0A4Y4CZ92</accession>
<evidence type="ECO:0000313" key="3">
    <source>
        <dbReference type="Proteomes" id="UP000318422"/>
    </source>
</evidence>
<organism evidence="2 3">
    <name type="scientific">Zoogloea ramigera</name>
    <dbReference type="NCBI Taxonomy" id="350"/>
    <lineage>
        <taxon>Bacteria</taxon>
        <taxon>Pseudomonadati</taxon>
        <taxon>Pseudomonadota</taxon>
        <taxon>Betaproteobacteria</taxon>
        <taxon>Rhodocyclales</taxon>
        <taxon>Zoogloeaceae</taxon>
        <taxon>Zoogloea</taxon>
    </lineage>
</organism>
<evidence type="ECO:0000256" key="1">
    <source>
        <dbReference type="SAM" id="MobiDB-lite"/>
    </source>
</evidence>
<dbReference type="PROSITE" id="PS51257">
    <property type="entry name" value="PROKAR_LIPOPROTEIN"/>
    <property type="match status" value="1"/>
</dbReference>
<proteinExistence type="predicted"/>
<keyword evidence="3" id="KW-1185">Reference proteome</keyword>
<name>A0A4Y4CZ92_ZOORA</name>
<comment type="caution">
    <text evidence="2">The sequence shown here is derived from an EMBL/GenBank/DDBJ whole genome shotgun (WGS) entry which is preliminary data.</text>
</comment>
<evidence type="ECO:0000313" key="2">
    <source>
        <dbReference type="EMBL" id="GEC96357.1"/>
    </source>
</evidence>
<evidence type="ECO:0008006" key="4">
    <source>
        <dbReference type="Google" id="ProtNLM"/>
    </source>
</evidence>
<dbReference type="Proteomes" id="UP000318422">
    <property type="component" value="Unassembled WGS sequence"/>
</dbReference>
<dbReference type="OrthoDB" id="8526496at2"/>
<feature type="region of interest" description="Disordered" evidence="1">
    <location>
        <begin position="29"/>
        <end position="51"/>
    </location>
</feature>
<dbReference type="EMBL" id="BJNV01000042">
    <property type="protein sequence ID" value="GEC96357.1"/>
    <property type="molecule type" value="Genomic_DNA"/>
</dbReference>
<dbReference type="RefSeq" id="WP_141352586.1">
    <property type="nucleotide sequence ID" value="NZ_BJNV01000042.1"/>
</dbReference>
<protein>
    <recommendedName>
        <fullName evidence="4">Lipoprotein</fullName>
    </recommendedName>
</protein>
<sequence length="167" mass="18093">MPALLRRLALAGLLAGLAGCSVLPVELPGRQPDQGGITERPASGGKARLKPMPLRSFSVNTQCNFRDETGNFGKATVDIASSKVNALKVELTMPKRGSCRYDLGSFRQTQALPSIELTGPRNCRIHIWEQAEQITVAFADCHQMCSPASAHDYVWPLLIDKATGQCD</sequence>
<reference evidence="2 3" key="1">
    <citation type="submission" date="2019-06" db="EMBL/GenBank/DDBJ databases">
        <title>Whole genome shotgun sequence of Zoogloea ramigera NBRC 15342.</title>
        <authorList>
            <person name="Hosoyama A."/>
            <person name="Uohara A."/>
            <person name="Ohji S."/>
            <person name="Ichikawa N."/>
        </authorList>
    </citation>
    <scope>NUCLEOTIDE SEQUENCE [LARGE SCALE GENOMIC DNA]</scope>
    <source>
        <strain evidence="2 3">NBRC 15342</strain>
    </source>
</reference>
<gene>
    <name evidence="2" type="ORF">ZRA01_24300</name>
</gene>